<comment type="caution">
    <text evidence="4">The sequence shown here is derived from an EMBL/GenBank/DDBJ whole genome shotgun (WGS) entry which is preliminary data.</text>
</comment>
<reference evidence="5 6" key="1">
    <citation type="submission" date="2020-08" db="EMBL/GenBank/DDBJ databases">
        <title>Genomic Encyclopedia of Type Strains, Phase IV (KMG-V): Genome sequencing to study the core and pangenomes of soil and plant-associated prokaryotes.</title>
        <authorList>
            <person name="Whitman W."/>
        </authorList>
    </citation>
    <scope>NUCLEOTIDE SEQUENCE [LARGE SCALE GENOMIC DNA]</scope>
    <source>
        <strain evidence="3 6">SEMIA 444</strain>
        <strain evidence="2 5">SEMIA 448</strain>
        <strain evidence="4 7">SEMIA 452</strain>
    </source>
</reference>
<keyword evidence="6" id="KW-1185">Reference proteome</keyword>
<dbReference type="AlphaFoldDB" id="A0A7W4XFG9"/>
<dbReference type="RefSeq" id="WP_183685256.1">
    <property type="nucleotide sequence ID" value="NZ_JACIGW010000001.1"/>
</dbReference>
<dbReference type="EMBL" id="JACIGW010000001">
    <property type="protein sequence ID" value="MBB4346688.1"/>
    <property type="molecule type" value="Genomic_DNA"/>
</dbReference>
<evidence type="ECO:0000256" key="1">
    <source>
        <dbReference type="SAM" id="Phobius"/>
    </source>
</evidence>
<evidence type="ECO:0000313" key="4">
    <source>
        <dbReference type="EMBL" id="MBB4445606.1"/>
    </source>
</evidence>
<keyword evidence="1" id="KW-0472">Membrane</keyword>
<accession>A0A7W4XFG9</accession>
<feature type="transmembrane region" description="Helical" evidence="1">
    <location>
        <begin position="6"/>
        <end position="25"/>
    </location>
</feature>
<dbReference type="EMBL" id="JACIHM010000001">
    <property type="protein sequence ID" value="MBB4445606.1"/>
    <property type="molecule type" value="Genomic_DNA"/>
</dbReference>
<keyword evidence="1" id="KW-1133">Transmembrane helix</keyword>
<proteinExistence type="predicted"/>
<name>A0A7W4XFG9_9HYPH</name>
<evidence type="ECO:0000313" key="7">
    <source>
        <dbReference type="Proteomes" id="UP000576087"/>
    </source>
</evidence>
<evidence type="ECO:0000313" key="2">
    <source>
        <dbReference type="EMBL" id="MBB4346688.1"/>
    </source>
</evidence>
<evidence type="ECO:0000313" key="3">
    <source>
        <dbReference type="EMBL" id="MBB4410918.1"/>
    </source>
</evidence>
<keyword evidence="1" id="KW-0812">Transmembrane</keyword>
<evidence type="ECO:0000313" key="5">
    <source>
        <dbReference type="Proteomes" id="UP000520770"/>
    </source>
</evidence>
<evidence type="ECO:0000313" key="6">
    <source>
        <dbReference type="Proteomes" id="UP000524535"/>
    </source>
</evidence>
<protein>
    <submittedName>
        <fullName evidence="4">Uncharacterized protein</fullName>
    </submittedName>
</protein>
<dbReference type="Proteomes" id="UP000520770">
    <property type="component" value="Unassembled WGS sequence"/>
</dbReference>
<dbReference type="EMBL" id="JACIGY010000001">
    <property type="protein sequence ID" value="MBB4410918.1"/>
    <property type="molecule type" value="Genomic_DNA"/>
</dbReference>
<gene>
    <name evidence="3" type="ORF">GGE31_001389</name>
    <name evidence="2" type="ORF">GGE33_000396</name>
    <name evidence="4" type="ORF">GGE35_001388</name>
</gene>
<organism evidence="4 7">
    <name type="scientific">Aliirhizobium cellulosilyticum</name>
    <dbReference type="NCBI Taxonomy" id="393664"/>
    <lineage>
        <taxon>Bacteria</taxon>
        <taxon>Pseudomonadati</taxon>
        <taxon>Pseudomonadota</taxon>
        <taxon>Alphaproteobacteria</taxon>
        <taxon>Hyphomicrobiales</taxon>
        <taxon>Rhizobiaceae</taxon>
        <taxon>Aliirhizobium</taxon>
    </lineage>
</organism>
<sequence length="46" mass="5235">MFAALSPYVAGLVILWWLAGAYVIPRDFIRVQRSKRAAESEKFLHG</sequence>
<dbReference type="Proteomes" id="UP000576087">
    <property type="component" value="Unassembled WGS sequence"/>
</dbReference>
<dbReference type="Proteomes" id="UP000524535">
    <property type="component" value="Unassembled WGS sequence"/>
</dbReference>